<evidence type="ECO:0008006" key="3">
    <source>
        <dbReference type="Google" id="ProtNLM"/>
    </source>
</evidence>
<dbReference type="Pfam" id="PF07538">
    <property type="entry name" value="ChW"/>
    <property type="match status" value="3"/>
</dbReference>
<dbReference type="InterPro" id="IPR006637">
    <property type="entry name" value="ChW"/>
</dbReference>
<name>A0ABR6YVP0_9FIRM</name>
<comment type="caution">
    <text evidence="1">The sequence shown here is derived from an EMBL/GenBank/DDBJ whole genome shotgun (WGS) entry which is preliminary data.</text>
</comment>
<reference evidence="1 2" key="1">
    <citation type="journal article" date="2020" name="mSystems">
        <title>Defining Genomic and Predicted Metabolic Features of the Acetobacterium Genus.</title>
        <authorList>
            <person name="Ross D.E."/>
            <person name="Marshall C.W."/>
            <person name="Gulliver D."/>
            <person name="May H.D."/>
            <person name="Norman R.S."/>
        </authorList>
    </citation>
    <scope>NUCLEOTIDE SEQUENCE [LARGE SCALE GENOMIC DNA]</scope>
    <source>
        <strain evidence="1 2">DSM 4132</strain>
    </source>
</reference>
<organism evidence="1 2">
    <name type="scientific">Acetobacterium malicum</name>
    <dbReference type="NCBI Taxonomy" id="52692"/>
    <lineage>
        <taxon>Bacteria</taxon>
        <taxon>Bacillati</taxon>
        <taxon>Bacillota</taxon>
        <taxon>Clostridia</taxon>
        <taxon>Eubacteriales</taxon>
        <taxon>Eubacteriaceae</taxon>
        <taxon>Acetobacterium</taxon>
    </lineage>
</organism>
<proteinExistence type="predicted"/>
<evidence type="ECO:0000313" key="1">
    <source>
        <dbReference type="EMBL" id="MBC3899265.1"/>
    </source>
</evidence>
<protein>
    <recommendedName>
        <fullName evidence="3">Clostridial hydrophobic W</fullName>
    </recommendedName>
</protein>
<dbReference type="Proteomes" id="UP000622405">
    <property type="component" value="Unassembled WGS sequence"/>
</dbReference>
<gene>
    <name evidence="1" type="ORF">GH811_06510</name>
</gene>
<dbReference type="Gene3D" id="1.20.1270.90">
    <property type="entry name" value="AF1782-like"/>
    <property type="match status" value="1"/>
</dbReference>
<keyword evidence="2" id="KW-1185">Reference proteome</keyword>
<sequence length="653" mass="69942">MMTMAFTTSVFAEEADPESDMTIGVAYRTHIENEGWAQGWMYDGSLSGSEGKGLRLEGIEIELSGDVPDGLDIQYQTHIQNKGWSQGWVSNGDLAGSVGEGLRLEAIEIRLTGTDAADYSVKYRTHIQNDGWKDWVSNGALSGSEGKGLRLEAIEIQIVETPVKIAFDEYQAVLAQVNENDYTSASWTAYQTVVKANVVTKEDIANKITTATLAIEKAQLNLVKKADLTVYLDILDNVKEVDYSAESWAIYMEVVEDNIVTGENTQAEVDAATIAIIKAQKNLFKLADLTAYQAALAAVTEDMVKSGWTEYKAVVDANVVTNINSQAEVDAATAKILAAQKNLVLYSDLTAFNQAIALYVQYGGDAANAPYTSATWNAYTPVCENYGTLSNGKWVYDVITKETAQATIDTATADINSYVTKLVATADLTAFNTTKNIKISDGPYTTASFTSYTNNSQVKAIVEIAADTLKSYDQSVVDSYTATLIALQQSILVKGADLTAYNAALAAVSQGNYTAASWSAYQVVVSANLVTADNTQSAVDAATAKIEAAQENLVCTGSYVISKAKINSSYFGVRKVGDNILTRAADMMTAAGIDKSDYTITFTRIDSGTAVINPNTGLITDEGNTVATVTFTITPLDGGAAGTTANMDIFINP</sequence>
<dbReference type="SMART" id="SM00728">
    <property type="entry name" value="ChW"/>
    <property type="match status" value="3"/>
</dbReference>
<dbReference type="EMBL" id="WJBE01000004">
    <property type="protein sequence ID" value="MBC3899265.1"/>
    <property type="molecule type" value="Genomic_DNA"/>
</dbReference>
<accession>A0ABR6YVP0</accession>
<evidence type="ECO:0000313" key="2">
    <source>
        <dbReference type="Proteomes" id="UP000622405"/>
    </source>
</evidence>